<dbReference type="HOGENOM" id="CLU_000445_20_1_11"/>
<evidence type="ECO:0000256" key="8">
    <source>
        <dbReference type="ARBA" id="ARBA00023012"/>
    </source>
</evidence>
<organism evidence="11 12">
    <name type="scientific">Amycolatopsis mediterranei (strain U-32)</name>
    <dbReference type="NCBI Taxonomy" id="749927"/>
    <lineage>
        <taxon>Bacteria</taxon>
        <taxon>Bacillati</taxon>
        <taxon>Actinomycetota</taxon>
        <taxon>Actinomycetes</taxon>
        <taxon>Pseudonocardiales</taxon>
        <taxon>Pseudonocardiaceae</taxon>
        <taxon>Amycolatopsis</taxon>
    </lineage>
</organism>
<dbReference type="GeneID" id="92871305"/>
<dbReference type="Gene3D" id="3.30.565.10">
    <property type="entry name" value="Histidine kinase-like ATPase, C-terminal domain"/>
    <property type="match status" value="1"/>
</dbReference>
<dbReference type="InterPro" id="IPR050482">
    <property type="entry name" value="Sensor_HK_TwoCompSys"/>
</dbReference>
<dbReference type="AlphaFoldDB" id="A0A0H3D508"/>
<keyword evidence="9" id="KW-0812">Transmembrane</keyword>
<dbReference type="InterPro" id="IPR011712">
    <property type="entry name" value="Sig_transdc_His_kin_sub3_dim/P"/>
</dbReference>
<dbReference type="GO" id="GO:0005524">
    <property type="term" value="F:ATP binding"/>
    <property type="evidence" value="ECO:0007669"/>
    <property type="project" value="UniProtKB-KW"/>
</dbReference>
<dbReference type="InterPro" id="IPR003594">
    <property type="entry name" value="HATPase_dom"/>
</dbReference>
<dbReference type="OrthoDB" id="227596at2"/>
<evidence type="ECO:0000256" key="3">
    <source>
        <dbReference type="ARBA" id="ARBA00022553"/>
    </source>
</evidence>
<evidence type="ECO:0000256" key="4">
    <source>
        <dbReference type="ARBA" id="ARBA00022679"/>
    </source>
</evidence>
<dbReference type="Proteomes" id="UP000000328">
    <property type="component" value="Chromosome"/>
</dbReference>
<dbReference type="EC" id="2.7.13.3" evidence="2"/>
<gene>
    <name evidence="11" type="ordered locus">AMED_3551</name>
</gene>
<name>A0A0H3D508_AMYMU</name>
<feature type="transmembrane region" description="Helical" evidence="9">
    <location>
        <begin position="106"/>
        <end position="125"/>
    </location>
</feature>
<keyword evidence="9" id="KW-0472">Membrane</keyword>
<dbReference type="GO" id="GO:0046983">
    <property type="term" value="F:protein dimerization activity"/>
    <property type="evidence" value="ECO:0007669"/>
    <property type="project" value="InterPro"/>
</dbReference>
<dbReference type="Pfam" id="PF07730">
    <property type="entry name" value="HisKA_3"/>
    <property type="match status" value="1"/>
</dbReference>
<dbReference type="GO" id="GO:0000155">
    <property type="term" value="F:phosphorelay sensor kinase activity"/>
    <property type="evidence" value="ECO:0007669"/>
    <property type="project" value="InterPro"/>
</dbReference>
<evidence type="ECO:0000313" key="11">
    <source>
        <dbReference type="EMBL" id="ADJ45337.1"/>
    </source>
</evidence>
<evidence type="ECO:0000256" key="5">
    <source>
        <dbReference type="ARBA" id="ARBA00022741"/>
    </source>
</evidence>
<keyword evidence="3" id="KW-0597">Phosphoprotein</keyword>
<accession>A0A0H3D508</accession>
<comment type="catalytic activity">
    <reaction evidence="1">
        <text>ATP + protein L-histidine = ADP + protein N-phospho-L-histidine.</text>
        <dbReference type="EC" id="2.7.13.3"/>
    </reaction>
</comment>
<dbReference type="GO" id="GO:0016020">
    <property type="term" value="C:membrane"/>
    <property type="evidence" value="ECO:0007669"/>
    <property type="project" value="InterPro"/>
</dbReference>
<evidence type="ECO:0000256" key="1">
    <source>
        <dbReference type="ARBA" id="ARBA00000085"/>
    </source>
</evidence>
<evidence type="ECO:0000256" key="2">
    <source>
        <dbReference type="ARBA" id="ARBA00012438"/>
    </source>
</evidence>
<dbReference type="PATRIC" id="fig|749927.5.peg.3668"/>
<protein>
    <recommendedName>
        <fullName evidence="2">histidine kinase</fullName>
        <ecNumber evidence="2">2.7.13.3</ecNumber>
    </recommendedName>
</protein>
<dbReference type="SMART" id="SM00387">
    <property type="entry name" value="HATPase_c"/>
    <property type="match status" value="1"/>
</dbReference>
<reference evidence="11 12" key="1">
    <citation type="journal article" date="2010" name="Cell Res.">
        <title>Complete genome sequence of the rifamycin SV-producing Amycolatopsis mediterranei U32 revealed its genetic characteristics in phylogeny and metabolism.</title>
        <authorList>
            <person name="Zhao W."/>
            <person name="Zhong Y."/>
            <person name="Yuan H."/>
            <person name="Wang J."/>
            <person name="Zheng H."/>
            <person name="Wang Y."/>
            <person name="Cen X."/>
            <person name="Xu F."/>
            <person name="Bai J."/>
            <person name="Han X."/>
            <person name="Lu G."/>
            <person name="Zhu Y."/>
            <person name="Shao Z."/>
            <person name="Yan H."/>
            <person name="Li C."/>
            <person name="Peng N."/>
            <person name="Zhang Z."/>
            <person name="Zhang Y."/>
            <person name="Lin W."/>
            <person name="Fan Y."/>
            <person name="Qin Z."/>
            <person name="Hu Y."/>
            <person name="Zhu B."/>
            <person name="Wang S."/>
            <person name="Ding X."/>
            <person name="Zhao G.P."/>
        </authorList>
    </citation>
    <scope>NUCLEOTIDE SEQUENCE [LARGE SCALE GENOMIC DNA]</scope>
    <source>
        <strain evidence="12">U-32</strain>
    </source>
</reference>
<keyword evidence="7" id="KW-0067">ATP-binding</keyword>
<feature type="transmembrane region" description="Helical" evidence="9">
    <location>
        <begin position="18"/>
        <end position="38"/>
    </location>
</feature>
<dbReference type="eggNOG" id="COG4585">
    <property type="taxonomic scope" value="Bacteria"/>
</dbReference>
<dbReference type="InterPro" id="IPR036890">
    <property type="entry name" value="HATPase_C_sf"/>
</dbReference>
<evidence type="ECO:0000313" key="12">
    <source>
        <dbReference type="Proteomes" id="UP000000328"/>
    </source>
</evidence>
<proteinExistence type="predicted"/>
<dbReference type="EMBL" id="CP002000">
    <property type="protein sequence ID" value="ADJ45337.1"/>
    <property type="molecule type" value="Genomic_DNA"/>
</dbReference>
<dbReference type="CDD" id="cd16917">
    <property type="entry name" value="HATPase_UhpB-NarQ-NarX-like"/>
    <property type="match status" value="1"/>
</dbReference>
<sequence length="378" mass="39713">MSTEPRPPLVRRLRPGHWLLFDCLVAIGYAAIAGGVLLRHPHATPVPLALAAVAVLGLTIALRRRQPVVALGVALVVPVVFGLPYQGLLPAWSALYLVAATYRPRIALAALGAALVAPAVVVGVFDRGVLLGLISGLVWTIGHAVGRHRGYERELRRQQARQAEADRERARRGVIEERMRIAREVHDVVAHSMSVITVQAGFGDLVLDDQPAQARAALGAIATTGREALTEMRRLLGMLRDDGPAALAPAPGLGELDHLVAQTAKAGVRVQVKITGAARPLPPGIDLSAFRIVQEALTNVVKHAGTTGCRVAIGYGEHELSLEITDDGRGGPAAGGPGHGLVGMRERVHLYGGTLEAAPLPGRGFRVAASLPVAKAAV</sequence>
<dbReference type="RefSeq" id="WP_013225409.1">
    <property type="nucleotide sequence ID" value="NC_014318.1"/>
</dbReference>
<evidence type="ECO:0000256" key="9">
    <source>
        <dbReference type="SAM" id="Phobius"/>
    </source>
</evidence>
<dbReference type="PANTHER" id="PTHR24421">
    <property type="entry name" value="NITRATE/NITRITE SENSOR PROTEIN NARX-RELATED"/>
    <property type="match status" value="1"/>
</dbReference>
<feature type="transmembrane region" description="Helical" evidence="9">
    <location>
        <begin position="68"/>
        <end position="86"/>
    </location>
</feature>
<feature type="transmembrane region" description="Helical" evidence="9">
    <location>
        <begin position="44"/>
        <end position="61"/>
    </location>
</feature>
<dbReference type="PANTHER" id="PTHR24421:SF10">
    <property type="entry name" value="NITRATE_NITRITE SENSOR PROTEIN NARQ"/>
    <property type="match status" value="1"/>
</dbReference>
<keyword evidence="8" id="KW-0902">Two-component regulatory system</keyword>
<keyword evidence="4" id="KW-0808">Transferase</keyword>
<dbReference type="Gene3D" id="1.20.5.1930">
    <property type="match status" value="1"/>
</dbReference>
<feature type="domain" description="Histidine kinase/HSP90-like ATPase" evidence="10">
    <location>
        <begin position="284"/>
        <end position="375"/>
    </location>
</feature>
<evidence type="ECO:0000256" key="6">
    <source>
        <dbReference type="ARBA" id="ARBA00022777"/>
    </source>
</evidence>
<dbReference type="SUPFAM" id="SSF55874">
    <property type="entry name" value="ATPase domain of HSP90 chaperone/DNA topoisomerase II/histidine kinase"/>
    <property type="match status" value="1"/>
</dbReference>
<dbReference type="KEGG" id="amd:AMED_3551"/>
<keyword evidence="9" id="KW-1133">Transmembrane helix</keyword>
<keyword evidence="5" id="KW-0547">Nucleotide-binding</keyword>
<keyword evidence="6 11" id="KW-0418">Kinase</keyword>
<dbReference type="Pfam" id="PF02518">
    <property type="entry name" value="HATPase_c"/>
    <property type="match status" value="1"/>
</dbReference>
<evidence type="ECO:0000259" key="10">
    <source>
        <dbReference type="SMART" id="SM00387"/>
    </source>
</evidence>
<evidence type="ECO:0000256" key="7">
    <source>
        <dbReference type="ARBA" id="ARBA00022840"/>
    </source>
</evidence>